<evidence type="ECO:0000313" key="2">
    <source>
        <dbReference type="EMBL" id="KAK7479859.1"/>
    </source>
</evidence>
<dbReference type="Gene3D" id="2.30.30.40">
    <property type="entry name" value="SH3 Domains"/>
    <property type="match status" value="1"/>
</dbReference>
<organism evidence="2 3">
    <name type="scientific">Batillaria attramentaria</name>
    <dbReference type="NCBI Taxonomy" id="370345"/>
    <lineage>
        <taxon>Eukaryota</taxon>
        <taxon>Metazoa</taxon>
        <taxon>Spiralia</taxon>
        <taxon>Lophotrochozoa</taxon>
        <taxon>Mollusca</taxon>
        <taxon>Gastropoda</taxon>
        <taxon>Caenogastropoda</taxon>
        <taxon>Sorbeoconcha</taxon>
        <taxon>Cerithioidea</taxon>
        <taxon>Batillariidae</taxon>
        <taxon>Batillaria</taxon>
    </lineage>
</organism>
<dbReference type="SUPFAM" id="SSF50044">
    <property type="entry name" value="SH3-domain"/>
    <property type="match status" value="1"/>
</dbReference>
<feature type="region of interest" description="Disordered" evidence="1">
    <location>
        <begin position="81"/>
        <end position="106"/>
    </location>
</feature>
<evidence type="ECO:0008006" key="4">
    <source>
        <dbReference type="Google" id="ProtNLM"/>
    </source>
</evidence>
<dbReference type="EMBL" id="JACVVK020000294">
    <property type="protein sequence ID" value="KAK7479859.1"/>
    <property type="molecule type" value="Genomic_DNA"/>
</dbReference>
<sequence length="147" mass="16815">MEAAGVYEYVVRHRYNPQDHQHDDSYIPIDPGDRLEVTTPLEMEPTNKSMEEPQGWLKGHNVTKDVTGLFPGHPFVKLVRSHSQSSLRKNSLSQSQSRSRQKQSDWRHSCCQPLPWRRRVASLRPLCGAKEAALALRKEINFVQGAV</sequence>
<keyword evidence="3" id="KW-1185">Reference proteome</keyword>
<dbReference type="InterPro" id="IPR036028">
    <property type="entry name" value="SH3-like_dom_sf"/>
</dbReference>
<protein>
    <recommendedName>
        <fullName evidence="4">SH3 domain-containing protein</fullName>
    </recommendedName>
</protein>
<comment type="caution">
    <text evidence="2">The sequence shown here is derived from an EMBL/GenBank/DDBJ whole genome shotgun (WGS) entry which is preliminary data.</text>
</comment>
<dbReference type="AlphaFoldDB" id="A0ABD0JYL9"/>
<reference evidence="2 3" key="1">
    <citation type="journal article" date="2023" name="Sci. Data">
        <title>Genome assembly of the Korean intertidal mud-creeper Batillaria attramentaria.</title>
        <authorList>
            <person name="Patra A.K."/>
            <person name="Ho P.T."/>
            <person name="Jun S."/>
            <person name="Lee S.J."/>
            <person name="Kim Y."/>
            <person name="Won Y.J."/>
        </authorList>
    </citation>
    <scope>NUCLEOTIDE SEQUENCE [LARGE SCALE GENOMIC DNA]</scope>
    <source>
        <strain evidence="2">Wonlab-2016</strain>
    </source>
</reference>
<dbReference type="Proteomes" id="UP001519460">
    <property type="component" value="Unassembled WGS sequence"/>
</dbReference>
<proteinExistence type="predicted"/>
<evidence type="ECO:0000313" key="3">
    <source>
        <dbReference type="Proteomes" id="UP001519460"/>
    </source>
</evidence>
<evidence type="ECO:0000256" key="1">
    <source>
        <dbReference type="SAM" id="MobiDB-lite"/>
    </source>
</evidence>
<accession>A0ABD0JYL9</accession>
<gene>
    <name evidence="2" type="ORF">BaRGS_00028939</name>
</gene>
<feature type="compositionally biased region" description="Low complexity" evidence="1">
    <location>
        <begin position="81"/>
        <end position="98"/>
    </location>
</feature>
<name>A0ABD0JYL9_9CAEN</name>